<reference evidence="2" key="1">
    <citation type="submission" date="2020-08" db="EMBL/GenBank/DDBJ databases">
        <title>Multicomponent nature underlies the extraordinary mechanical properties of spider dragline silk.</title>
        <authorList>
            <person name="Kono N."/>
            <person name="Nakamura H."/>
            <person name="Mori M."/>
            <person name="Yoshida Y."/>
            <person name="Ohtoshi R."/>
            <person name="Malay A.D."/>
            <person name="Moran D.A.P."/>
            <person name="Tomita M."/>
            <person name="Numata K."/>
            <person name="Arakawa K."/>
        </authorList>
    </citation>
    <scope>NUCLEOTIDE SEQUENCE</scope>
</reference>
<feature type="chain" id="PRO_5036448063" evidence="1">
    <location>
        <begin position="26"/>
        <end position="144"/>
    </location>
</feature>
<sequence>MPVSYLRDFVVCAFLLSSGLPLVSPRSVGSGHFSGVWCVSGLPTVLSLLPLPMHSKGFNPLDTSDLAPGLLEYLHTDVNKVNSWKNKIRIARTTKEDVAIFRALGIPGAQLSPFKLNVASIIMQNKTFHASQPDHTVHLASGPI</sequence>
<protein>
    <submittedName>
        <fullName evidence="2">Uncharacterized protein</fullName>
    </submittedName>
</protein>
<gene>
    <name evidence="2" type="ORF">NPIL_250021</name>
</gene>
<feature type="signal peptide" evidence="1">
    <location>
        <begin position="1"/>
        <end position="25"/>
    </location>
</feature>
<dbReference type="Proteomes" id="UP000887013">
    <property type="component" value="Unassembled WGS sequence"/>
</dbReference>
<keyword evidence="1" id="KW-0732">Signal</keyword>
<evidence type="ECO:0000256" key="1">
    <source>
        <dbReference type="SAM" id="SignalP"/>
    </source>
</evidence>
<organism evidence="2 3">
    <name type="scientific">Nephila pilipes</name>
    <name type="common">Giant wood spider</name>
    <name type="synonym">Nephila maculata</name>
    <dbReference type="NCBI Taxonomy" id="299642"/>
    <lineage>
        <taxon>Eukaryota</taxon>
        <taxon>Metazoa</taxon>
        <taxon>Ecdysozoa</taxon>
        <taxon>Arthropoda</taxon>
        <taxon>Chelicerata</taxon>
        <taxon>Arachnida</taxon>
        <taxon>Araneae</taxon>
        <taxon>Araneomorphae</taxon>
        <taxon>Entelegynae</taxon>
        <taxon>Araneoidea</taxon>
        <taxon>Nephilidae</taxon>
        <taxon>Nephila</taxon>
    </lineage>
</organism>
<dbReference type="AlphaFoldDB" id="A0A8X6ITJ3"/>
<proteinExistence type="predicted"/>
<accession>A0A8X6ITJ3</accession>
<evidence type="ECO:0000313" key="2">
    <source>
        <dbReference type="EMBL" id="GFS59725.1"/>
    </source>
</evidence>
<keyword evidence="3" id="KW-1185">Reference proteome</keyword>
<evidence type="ECO:0000313" key="3">
    <source>
        <dbReference type="Proteomes" id="UP000887013"/>
    </source>
</evidence>
<dbReference type="EMBL" id="BMAW01093301">
    <property type="protein sequence ID" value="GFS59725.1"/>
    <property type="molecule type" value="Genomic_DNA"/>
</dbReference>
<comment type="caution">
    <text evidence="2">The sequence shown here is derived from an EMBL/GenBank/DDBJ whole genome shotgun (WGS) entry which is preliminary data.</text>
</comment>
<name>A0A8X6ITJ3_NEPPI</name>